<protein>
    <submittedName>
        <fullName evidence="2">Uncharacterized protein</fullName>
    </submittedName>
</protein>
<sequence>MRPHSQPLLPPGVDSNDYIPNEHATTPEPYVQATPHTAYGTGPYKSGSYVSNDAIGMTTHVRPQGQPFSHIQQNTSVNIVASTLSVSASNINPVRTVVPAQPMNAGTSIAEAQQMRRLRVREFMNKNKVHKPVSVGWSVHDLI</sequence>
<organism evidence="2 3">
    <name type="scientific">Sphaeroforma arctica JP610</name>
    <dbReference type="NCBI Taxonomy" id="667725"/>
    <lineage>
        <taxon>Eukaryota</taxon>
        <taxon>Ichthyosporea</taxon>
        <taxon>Ichthyophonida</taxon>
        <taxon>Sphaeroforma</taxon>
    </lineage>
</organism>
<keyword evidence="3" id="KW-1185">Reference proteome</keyword>
<name>A0A0L0GBS4_9EUKA</name>
<evidence type="ECO:0000313" key="2">
    <source>
        <dbReference type="EMBL" id="KNC86467.1"/>
    </source>
</evidence>
<proteinExistence type="predicted"/>
<dbReference type="Proteomes" id="UP000054560">
    <property type="component" value="Unassembled WGS sequence"/>
</dbReference>
<reference evidence="2 3" key="1">
    <citation type="submission" date="2011-02" db="EMBL/GenBank/DDBJ databases">
        <title>The Genome Sequence of Sphaeroforma arctica JP610.</title>
        <authorList>
            <consortium name="The Broad Institute Genome Sequencing Platform"/>
            <person name="Russ C."/>
            <person name="Cuomo C."/>
            <person name="Young S.K."/>
            <person name="Zeng Q."/>
            <person name="Gargeya S."/>
            <person name="Alvarado L."/>
            <person name="Berlin A."/>
            <person name="Chapman S.B."/>
            <person name="Chen Z."/>
            <person name="Freedman E."/>
            <person name="Gellesch M."/>
            <person name="Goldberg J."/>
            <person name="Griggs A."/>
            <person name="Gujja S."/>
            <person name="Heilman E."/>
            <person name="Heiman D."/>
            <person name="Howarth C."/>
            <person name="Mehta T."/>
            <person name="Neiman D."/>
            <person name="Pearson M."/>
            <person name="Roberts A."/>
            <person name="Saif S."/>
            <person name="Shea T."/>
            <person name="Shenoy N."/>
            <person name="Sisk P."/>
            <person name="Stolte C."/>
            <person name="Sykes S."/>
            <person name="White J."/>
            <person name="Yandava C."/>
            <person name="Burger G."/>
            <person name="Gray M.W."/>
            <person name="Holland P.W.H."/>
            <person name="King N."/>
            <person name="Lang F.B.F."/>
            <person name="Roger A.J."/>
            <person name="Ruiz-Trillo I."/>
            <person name="Haas B."/>
            <person name="Nusbaum C."/>
            <person name="Birren B."/>
        </authorList>
    </citation>
    <scope>NUCLEOTIDE SEQUENCE [LARGE SCALE GENOMIC DNA]</scope>
    <source>
        <strain evidence="2 3">JP610</strain>
    </source>
</reference>
<dbReference type="GeneID" id="25901881"/>
<evidence type="ECO:0000256" key="1">
    <source>
        <dbReference type="SAM" id="MobiDB-lite"/>
    </source>
</evidence>
<feature type="region of interest" description="Disordered" evidence="1">
    <location>
        <begin position="1"/>
        <end position="34"/>
    </location>
</feature>
<dbReference type="AlphaFoldDB" id="A0A0L0GBS4"/>
<dbReference type="RefSeq" id="XP_014160369.1">
    <property type="nucleotide sequence ID" value="XM_014304894.1"/>
</dbReference>
<dbReference type="EMBL" id="KQ241650">
    <property type="protein sequence ID" value="KNC86467.1"/>
    <property type="molecule type" value="Genomic_DNA"/>
</dbReference>
<accession>A0A0L0GBS4</accession>
<gene>
    <name evidence="2" type="ORF">SARC_01377</name>
</gene>
<evidence type="ECO:0000313" key="3">
    <source>
        <dbReference type="Proteomes" id="UP000054560"/>
    </source>
</evidence>